<dbReference type="EMBL" id="ACYG01000009">
    <property type="protein sequence ID" value="EEV18738.1"/>
    <property type="molecule type" value="Genomic_DNA"/>
</dbReference>
<proteinExistence type="predicted"/>
<accession>C8PFB0</accession>
<dbReference type="Proteomes" id="UP000005709">
    <property type="component" value="Unassembled WGS sequence"/>
</dbReference>
<name>C8PFB0_9BACT</name>
<evidence type="ECO:0000313" key="2">
    <source>
        <dbReference type="Proteomes" id="UP000005709"/>
    </source>
</evidence>
<gene>
    <name evidence="1" type="ORF">CAMGR0001_2751</name>
</gene>
<comment type="caution">
    <text evidence="1">The sequence shown here is derived from an EMBL/GenBank/DDBJ whole genome shotgun (WGS) entry which is preliminary data.</text>
</comment>
<keyword evidence="2" id="KW-1185">Reference proteome</keyword>
<reference evidence="1 2" key="1">
    <citation type="submission" date="2009-07" db="EMBL/GenBank/DDBJ databases">
        <authorList>
            <person name="Madupu R."/>
            <person name="Sebastian Y."/>
            <person name="Durkin A.S."/>
            <person name="Torralba M."/>
            <person name="Methe B."/>
            <person name="Sutton G.G."/>
            <person name="Strausberg R.L."/>
            <person name="Nelson K.E."/>
        </authorList>
    </citation>
    <scope>NUCLEOTIDE SEQUENCE [LARGE SCALE GENOMIC DNA]</scope>
    <source>
        <strain evidence="1 2">RM3268</strain>
    </source>
</reference>
<evidence type="ECO:0000313" key="1">
    <source>
        <dbReference type="EMBL" id="EEV18738.1"/>
    </source>
</evidence>
<organism evidence="1 2">
    <name type="scientific">Campylobacter gracilis RM3268</name>
    <dbReference type="NCBI Taxonomy" id="553220"/>
    <lineage>
        <taxon>Bacteria</taxon>
        <taxon>Pseudomonadati</taxon>
        <taxon>Campylobacterota</taxon>
        <taxon>Epsilonproteobacteria</taxon>
        <taxon>Campylobacterales</taxon>
        <taxon>Campylobacteraceae</taxon>
        <taxon>Campylobacter</taxon>
    </lineage>
</organism>
<protein>
    <submittedName>
        <fullName evidence="1">Uncharacterized protein</fullName>
    </submittedName>
</protein>
<sequence>MVKISFLYRMAALLSERFGFYGASGFCSELNEARFYKAALNLDFVAIRFA</sequence>
<dbReference type="AlphaFoldDB" id="C8PFB0"/>